<sequence>MVVKVIFYPSTSWCLTALLAFVAPAIAGVLGAFTAFVPRELSPSALELQRRLRPIVFQHLSLDFMSALAAYIHTSSVLGWLVLDRAYGYLHNQDLTTDWNLEDVGREDLERRVAQRKGRSKRVTSAAYDTLGMYHRPYGGRFTLSGARWSSFEFNIQATHAPGAFHDPIDAVETAASLSLHNSKAFSNAETRAATGESLADPDVVIVVNTEDLNPFYLEPKLPLLVLRAPALRYLAPLPDQSTLWRLCIGAVSLKATKPAARDSAQLRLSRQLSVPCHIGNGTVKSVPSSRCYNHFSYQQIMPTERELIRAVVEIGMDLRELRKRRRRTTSMLDSERVHGNLEDNSSG</sequence>
<keyword evidence="2" id="KW-1185">Reference proteome</keyword>
<dbReference type="AlphaFoldDB" id="A0AAV9ZWA3"/>
<name>A0AAV9ZWA3_9AGAR</name>
<protein>
    <submittedName>
        <fullName evidence="1">Uncharacterized protein</fullName>
    </submittedName>
</protein>
<dbReference type="EMBL" id="JAWWNJ010000104">
    <property type="protein sequence ID" value="KAK6993102.1"/>
    <property type="molecule type" value="Genomic_DNA"/>
</dbReference>
<accession>A0AAV9ZWA3</accession>
<comment type="caution">
    <text evidence="1">The sequence shown here is derived from an EMBL/GenBank/DDBJ whole genome shotgun (WGS) entry which is preliminary data.</text>
</comment>
<evidence type="ECO:0000313" key="1">
    <source>
        <dbReference type="EMBL" id="KAK6993102.1"/>
    </source>
</evidence>
<gene>
    <name evidence="1" type="ORF">R3P38DRAFT_2801125</name>
</gene>
<dbReference type="Proteomes" id="UP001362999">
    <property type="component" value="Unassembled WGS sequence"/>
</dbReference>
<reference evidence="1 2" key="1">
    <citation type="journal article" date="2024" name="J Genomics">
        <title>Draft genome sequencing and assembly of Favolaschia claudopus CIRM-BRFM 2984 isolated from oak limbs.</title>
        <authorList>
            <person name="Navarro D."/>
            <person name="Drula E."/>
            <person name="Chaduli D."/>
            <person name="Cazenave R."/>
            <person name="Ahrendt S."/>
            <person name="Wang J."/>
            <person name="Lipzen A."/>
            <person name="Daum C."/>
            <person name="Barry K."/>
            <person name="Grigoriev I.V."/>
            <person name="Favel A."/>
            <person name="Rosso M.N."/>
            <person name="Martin F."/>
        </authorList>
    </citation>
    <scope>NUCLEOTIDE SEQUENCE [LARGE SCALE GENOMIC DNA]</scope>
    <source>
        <strain evidence="1 2">CIRM-BRFM 2984</strain>
    </source>
</reference>
<proteinExistence type="predicted"/>
<organism evidence="1 2">
    <name type="scientific">Favolaschia claudopus</name>
    <dbReference type="NCBI Taxonomy" id="2862362"/>
    <lineage>
        <taxon>Eukaryota</taxon>
        <taxon>Fungi</taxon>
        <taxon>Dikarya</taxon>
        <taxon>Basidiomycota</taxon>
        <taxon>Agaricomycotina</taxon>
        <taxon>Agaricomycetes</taxon>
        <taxon>Agaricomycetidae</taxon>
        <taxon>Agaricales</taxon>
        <taxon>Marasmiineae</taxon>
        <taxon>Mycenaceae</taxon>
        <taxon>Favolaschia</taxon>
    </lineage>
</organism>
<evidence type="ECO:0000313" key="2">
    <source>
        <dbReference type="Proteomes" id="UP001362999"/>
    </source>
</evidence>